<evidence type="ECO:0000259" key="4">
    <source>
        <dbReference type="Pfam" id="PF13600"/>
    </source>
</evidence>
<dbReference type="InterPro" id="IPR025554">
    <property type="entry name" value="DUF4140"/>
</dbReference>
<feature type="coiled-coil region" evidence="1">
    <location>
        <begin position="379"/>
        <end position="406"/>
    </location>
</feature>
<dbReference type="InterPro" id="IPR037291">
    <property type="entry name" value="DUF4139"/>
</dbReference>
<dbReference type="PANTHER" id="PTHR31005">
    <property type="entry name" value="DUF4139 DOMAIN-CONTAINING PROTEIN"/>
    <property type="match status" value="1"/>
</dbReference>
<dbReference type="Proteomes" id="UP001175271">
    <property type="component" value="Unassembled WGS sequence"/>
</dbReference>
<comment type="caution">
    <text evidence="5">The sequence shown here is derived from an EMBL/GenBank/DDBJ whole genome shotgun (WGS) entry which is preliminary data.</text>
</comment>
<protein>
    <recommendedName>
        <fullName evidence="7">BED-type domain-containing protein</fullName>
    </recommendedName>
</protein>
<feature type="region of interest" description="Disordered" evidence="2">
    <location>
        <begin position="146"/>
        <end position="168"/>
    </location>
</feature>
<evidence type="ECO:0000259" key="3">
    <source>
        <dbReference type="Pfam" id="PF13598"/>
    </source>
</evidence>
<evidence type="ECO:0000256" key="1">
    <source>
        <dbReference type="SAM" id="Coils"/>
    </source>
</evidence>
<gene>
    <name evidence="5" type="ORF">QR680_007150</name>
</gene>
<reference evidence="5" key="1">
    <citation type="submission" date="2023-06" db="EMBL/GenBank/DDBJ databases">
        <title>Genomic analysis of the entomopathogenic nematode Steinernema hermaphroditum.</title>
        <authorList>
            <person name="Schwarz E.M."/>
            <person name="Heppert J.K."/>
            <person name="Baniya A."/>
            <person name="Schwartz H.T."/>
            <person name="Tan C.-H."/>
            <person name="Antoshechkin I."/>
            <person name="Sternberg P.W."/>
            <person name="Goodrich-Blair H."/>
            <person name="Dillman A.R."/>
        </authorList>
    </citation>
    <scope>NUCLEOTIDE SEQUENCE</scope>
    <source>
        <strain evidence="5">PS9179</strain>
        <tissue evidence="5">Whole animal</tissue>
    </source>
</reference>
<proteinExistence type="predicted"/>
<dbReference type="Pfam" id="PF13600">
    <property type="entry name" value="DUF4140"/>
    <property type="match status" value="1"/>
</dbReference>
<feature type="compositionally biased region" description="Basic and acidic residues" evidence="2">
    <location>
        <begin position="146"/>
        <end position="156"/>
    </location>
</feature>
<keyword evidence="1" id="KW-0175">Coiled coil</keyword>
<feature type="domain" description="DUF4140" evidence="4">
    <location>
        <begin position="239"/>
        <end position="339"/>
    </location>
</feature>
<dbReference type="EMBL" id="JAUCMV010000003">
    <property type="protein sequence ID" value="KAK0414107.1"/>
    <property type="molecule type" value="Genomic_DNA"/>
</dbReference>
<dbReference type="PANTHER" id="PTHR31005:SF8">
    <property type="entry name" value="DUF4139 DOMAIN-CONTAINING PROTEIN"/>
    <property type="match status" value="1"/>
</dbReference>
<dbReference type="Pfam" id="PF13598">
    <property type="entry name" value="DUF4139"/>
    <property type="match status" value="1"/>
</dbReference>
<feature type="domain" description="DUF4139" evidence="3">
    <location>
        <begin position="439"/>
        <end position="782"/>
    </location>
</feature>
<evidence type="ECO:0000313" key="6">
    <source>
        <dbReference type="Proteomes" id="UP001175271"/>
    </source>
</evidence>
<dbReference type="InterPro" id="IPR011935">
    <property type="entry name" value="CHP02231"/>
</dbReference>
<dbReference type="NCBIfam" id="TIGR02231">
    <property type="entry name" value="mucoidy inhibitor MuiA family protein"/>
    <property type="match status" value="1"/>
</dbReference>
<sequence length="855" mass="95368">MSIHKRSKYDQFFKVVGDFHECRLCAKNIRKQIDSGTNSMRHHLKLDHSAEFAEFDKQQKERKESRLAASKDPALRKLKLHLKRSPEPCQTSFPPNHIHMGRHRSLIYNYYDDCGDYYACKRCGSKLKKQKDKCTSSLNAHRVVCDRRAKEGSEPPKKRKLQDQPLASTSGDTVANFFAAYGLPFPAAESSVSETTSMTMSEDNNLQESMNSLIPMLTEFPIMSLPLTFQATDLPCQTVTVYNDRAEVKRELKVNLAAGIHELVIENISPAIERNSINLEGTGNAVIHEVKFKSELKDRPPNFQPIDSPEIELLIADGTRLEDEQKAVEDMQIPYRKQLEALNAMLATFSVAGKDKPIVDSYEFERNIKDFFGLYEEKTISLQKEIRREEKKSAALQKQMDAISAKIVHLRSKEKKCPMVNKKILVTVEAVEEGDVEFTLTYQVSNARWRPSYDLRLVSGDTSKLRIDFSAQIKQTTGEDWSDAKILLSTATPCLGGTVPELGTLHASFVQPSPPRGMFGGQPLPPSNGPAPCLFGTAVATATSFGGTSSGGSGVPPPAPEVTHAEMSANYNGFSMEFEVPNLKTIPSDDAEHKMLVKSLTFEPSLLHECVPKKSTNVFLTASVVNNSEFPLIEGDAAVYLNHSFVAKTHLKAVAPGEKFTCSLGVDNAVKVTYKAPHKFNTESGIFNKASNVANTQTITVHNTKRTEPVTIVLRDHIPKATDERIKVKVIEPTIQTADPAKESRGVRVGSILNSDNNLEWTAQIKAGEKKELNIKWQIEFPSNEQIEYKELLSVVIMFYPPNFGLITVTDGYLLLGPREPCSVQPTTKAHIADLWRDLERLDTETIWRGLDIIG</sequence>
<organism evidence="5 6">
    <name type="scientific">Steinernema hermaphroditum</name>
    <dbReference type="NCBI Taxonomy" id="289476"/>
    <lineage>
        <taxon>Eukaryota</taxon>
        <taxon>Metazoa</taxon>
        <taxon>Ecdysozoa</taxon>
        <taxon>Nematoda</taxon>
        <taxon>Chromadorea</taxon>
        <taxon>Rhabditida</taxon>
        <taxon>Tylenchina</taxon>
        <taxon>Panagrolaimomorpha</taxon>
        <taxon>Strongyloidoidea</taxon>
        <taxon>Steinernematidae</taxon>
        <taxon>Steinernema</taxon>
    </lineage>
</organism>
<accession>A0AA39LYC6</accession>
<name>A0AA39LYC6_9BILA</name>
<evidence type="ECO:0000256" key="2">
    <source>
        <dbReference type="SAM" id="MobiDB-lite"/>
    </source>
</evidence>
<dbReference type="AlphaFoldDB" id="A0AA39LYC6"/>
<keyword evidence="6" id="KW-1185">Reference proteome</keyword>
<evidence type="ECO:0008006" key="7">
    <source>
        <dbReference type="Google" id="ProtNLM"/>
    </source>
</evidence>
<evidence type="ECO:0000313" key="5">
    <source>
        <dbReference type="EMBL" id="KAK0414107.1"/>
    </source>
</evidence>